<sequence>MFNRRENESKQSYKREQDQIVKYLSQNYRDIKKIEFTRIEKNVKTGYWNVDLTVNSTYYISISTVNFSDDIEVTDHIAKSKANELVLNKNDISEIKISEIKVIYFDEEE</sequence>
<dbReference type="Gene3D" id="3.10.450.130">
    <property type="entry name" value="folded 79 residue fragment of lin0334 like domains"/>
    <property type="match status" value="1"/>
</dbReference>
<accession>A0A345VJG0</accession>
<protein>
    <recommendedName>
        <fullName evidence="3">DUF1433 domain-containing protein</fullName>
    </recommendedName>
</protein>
<dbReference type="Proteomes" id="UP000255411">
    <property type="component" value="Chromosome"/>
</dbReference>
<evidence type="ECO:0008006" key="3">
    <source>
        <dbReference type="Google" id="ProtNLM"/>
    </source>
</evidence>
<reference evidence="1 2" key="1">
    <citation type="submission" date="2017-07" db="EMBL/GenBank/DDBJ databases">
        <title>Streptococcus pluranimalium as cause of bovine abortion.</title>
        <authorList>
            <person name="Rodriguez Campos S."/>
            <person name="Gobeli Brawand S."/>
            <person name="Brodard I."/>
            <person name="Rychener L."/>
            <person name="Perreten V."/>
        </authorList>
    </citation>
    <scope>NUCLEOTIDE SEQUENCE [LARGE SCALE GENOMIC DNA]</scope>
    <source>
        <strain evidence="1 2">14A0014</strain>
    </source>
</reference>
<gene>
    <name evidence="1" type="ORF">Sp14A_09410</name>
</gene>
<proteinExistence type="predicted"/>
<dbReference type="AlphaFoldDB" id="A0A345VJG0"/>
<organism evidence="1 2">
    <name type="scientific">Streptococcus pluranimalium</name>
    <dbReference type="NCBI Taxonomy" id="82348"/>
    <lineage>
        <taxon>Bacteria</taxon>
        <taxon>Bacillati</taxon>
        <taxon>Bacillota</taxon>
        <taxon>Bacilli</taxon>
        <taxon>Lactobacillales</taxon>
        <taxon>Streptococcaceae</taxon>
        <taxon>Streptococcus</taxon>
    </lineage>
</organism>
<name>A0A345VJG0_9STRE</name>
<evidence type="ECO:0000313" key="2">
    <source>
        <dbReference type="Proteomes" id="UP000255411"/>
    </source>
</evidence>
<dbReference type="EMBL" id="CP022601">
    <property type="protein sequence ID" value="AXJ12862.1"/>
    <property type="molecule type" value="Genomic_DNA"/>
</dbReference>
<evidence type="ECO:0000313" key="1">
    <source>
        <dbReference type="EMBL" id="AXJ12862.1"/>
    </source>
</evidence>